<name>A0ABW3TCS2_9RHOB</name>
<evidence type="ECO:0000256" key="4">
    <source>
        <dbReference type="ARBA" id="ARBA00023136"/>
    </source>
</evidence>
<dbReference type="Gene3D" id="1.20.1530.20">
    <property type="match status" value="1"/>
</dbReference>
<organism evidence="7 8">
    <name type="scientific">Seohaeicola saemankumensis</name>
    <dbReference type="NCBI Taxonomy" id="481181"/>
    <lineage>
        <taxon>Bacteria</taxon>
        <taxon>Pseudomonadati</taxon>
        <taxon>Pseudomonadota</taxon>
        <taxon>Alphaproteobacteria</taxon>
        <taxon>Rhodobacterales</taxon>
        <taxon>Roseobacteraceae</taxon>
        <taxon>Seohaeicola</taxon>
    </lineage>
</organism>
<feature type="transmembrane region" description="Helical" evidence="5">
    <location>
        <begin position="32"/>
        <end position="50"/>
    </location>
</feature>
<feature type="transmembrane region" description="Helical" evidence="5">
    <location>
        <begin position="89"/>
        <end position="111"/>
    </location>
</feature>
<evidence type="ECO:0000313" key="7">
    <source>
        <dbReference type="EMBL" id="MFD1194828.1"/>
    </source>
</evidence>
<protein>
    <submittedName>
        <fullName evidence="7">Cation:proton antiporter</fullName>
    </submittedName>
</protein>
<feature type="transmembrane region" description="Helical" evidence="5">
    <location>
        <begin position="6"/>
        <end position="25"/>
    </location>
</feature>
<dbReference type="PANTHER" id="PTHR43021">
    <property type="entry name" value="NA(+)/H(+) ANTIPORTER-RELATED"/>
    <property type="match status" value="1"/>
</dbReference>
<evidence type="ECO:0000256" key="2">
    <source>
        <dbReference type="ARBA" id="ARBA00022692"/>
    </source>
</evidence>
<sequence>MALSQSFLVLAGLFLAGLAADWLGTRTRLPRVTLLLLVGVAMGSAGFDLIPAEAVAWYEALSVMALTMVAFLLGGSLTRKTLAAHGRAILFISISIVLFSLALVSAGAWLLGVPPGPALVIGAVATATAPAATQDLIRQTGARGPFVDTIRGIVAIDDAWGMIAFSLALIFAIGLSGNGTQANLLAEAGREIFGAIGLGLAIGLPGAFLTGRISRGEPLQTEALALVFLTAGLSLWLGVSFLLAGMTVGAVIVNFASHHDRAFHEIRHVQWPFMLLFFLLAGATLQIETLQQIGLLGAAYIVLRIVARLIGGWLGARIAGRGAKEALLYGPALLPQAGVAVGMALVATQALPGSGEMILTLTIGSTVIFELIGPLATLWALRRAGAIGVRGG</sequence>
<feature type="transmembrane region" description="Helical" evidence="5">
    <location>
        <begin position="357"/>
        <end position="381"/>
    </location>
</feature>
<evidence type="ECO:0000256" key="5">
    <source>
        <dbReference type="SAM" id="Phobius"/>
    </source>
</evidence>
<feature type="transmembrane region" description="Helical" evidence="5">
    <location>
        <begin position="223"/>
        <end position="256"/>
    </location>
</feature>
<comment type="caution">
    <text evidence="7">The sequence shown here is derived from an EMBL/GenBank/DDBJ whole genome shotgun (WGS) entry which is preliminary data.</text>
</comment>
<dbReference type="InterPro" id="IPR038770">
    <property type="entry name" value="Na+/solute_symporter_sf"/>
</dbReference>
<feature type="transmembrane region" description="Helical" evidence="5">
    <location>
        <begin position="159"/>
        <end position="180"/>
    </location>
</feature>
<reference evidence="8" key="1">
    <citation type="journal article" date="2019" name="Int. J. Syst. Evol. Microbiol.">
        <title>The Global Catalogue of Microorganisms (GCM) 10K type strain sequencing project: providing services to taxonomists for standard genome sequencing and annotation.</title>
        <authorList>
            <consortium name="The Broad Institute Genomics Platform"/>
            <consortium name="The Broad Institute Genome Sequencing Center for Infectious Disease"/>
            <person name="Wu L."/>
            <person name="Ma J."/>
        </authorList>
    </citation>
    <scope>NUCLEOTIDE SEQUENCE [LARGE SCALE GENOMIC DNA]</scope>
    <source>
        <strain evidence="8">CCUG 55328</strain>
    </source>
</reference>
<accession>A0ABW3TCS2</accession>
<evidence type="ECO:0000313" key="8">
    <source>
        <dbReference type="Proteomes" id="UP001597151"/>
    </source>
</evidence>
<dbReference type="InterPro" id="IPR006153">
    <property type="entry name" value="Cation/H_exchanger_TM"/>
</dbReference>
<comment type="subcellular location">
    <subcellularLocation>
        <location evidence="1">Membrane</location>
        <topology evidence="1">Multi-pass membrane protein</topology>
    </subcellularLocation>
</comment>
<feature type="transmembrane region" description="Helical" evidence="5">
    <location>
        <begin position="293"/>
        <end position="314"/>
    </location>
</feature>
<keyword evidence="8" id="KW-1185">Reference proteome</keyword>
<feature type="domain" description="Cation/H+ exchanger transmembrane" evidence="6">
    <location>
        <begin position="14"/>
        <end position="377"/>
    </location>
</feature>
<evidence type="ECO:0000256" key="3">
    <source>
        <dbReference type="ARBA" id="ARBA00022989"/>
    </source>
</evidence>
<feature type="transmembrane region" description="Helical" evidence="5">
    <location>
        <begin position="268"/>
        <end position="287"/>
    </location>
</feature>
<gene>
    <name evidence="7" type="ORF">ACFQ3C_09120</name>
</gene>
<dbReference type="EMBL" id="JBHTKR010000003">
    <property type="protein sequence ID" value="MFD1194828.1"/>
    <property type="molecule type" value="Genomic_DNA"/>
</dbReference>
<evidence type="ECO:0000259" key="6">
    <source>
        <dbReference type="Pfam" id="PF00999"/>
    </source>
</evidence>
<dbReference type="Proteomes" id="UP001597151">
    <property type="component" value="Unassembled WGS sequence"/>
</dbReference>
<keyword evidence="4 5" id="KW-0472">Membrane</keyword>
<keyword evidence="3 5" id="KW-1133">Transmembrane helix</keyword>
<feature type="transmembrane region" description="Helical" evidence="5">
    <location>
        <begin position="192"/>
        <end position="211"/>
    </location>
</feature>
<proteinExistence type="predicted"/>
<dbReference type="Pfam" id="PF00999">
    <property type="entry name" value="Na_H_Exchanger"/>
    <property type="match status" value="1"/>
</dbReference>
<feature type="transmembrane region" description="Helical" evidence="5">
    <location>
        <begin position="326"/>
        <end position="351"/>
    </location>
</feature>
<feature type="transmembrane region" description="Helical" evidence="5">
    <location>
        <begin position="56"/>
        <end position="77"/>
    </location>
</feature>
<dbReference type="RefSeq" id="WP_380790808.1">
    <property type="nucleotide sequence ID" value="NZ_JBHTKR010000003.1"/>
</dbReference>
<keyword evidence="2 5" id="KW-0812">Transmembrane</keyword>
<evidence type="ECO:0000256" key="1">
    <source>
        <dbReference type="ARBA" id="ARBA00004141"/>
    </source>
</evidence>
<dbReference type="PANTHER" id="PTHR43021:SF2">
    <property type="entry name" value="CATION_H+ EXCHANGER DOMAIN-CONTAINING PROTEIN"/>
    <property type="match status" value="1"/>
</dbReference>